<dbReference type="FunCoup" id="D0MXD0">
    <property type="interactions" value="52"/>
</dbReference>
<evidence type="ECO:0000256" key="9">
    <source>
        <dbReference type="SAM" id="MobiDB-lite"/>
    </source>
</evidence>
<dbReference type="UniPathway" id="UPA00232"/>
<feature type="transmembrane region" description="Helical" evidence="8">
    <location>
        <begin position="315"/>
        <end position="334"/>
    </location>
</feature>
<dbReference type="eggNOG" id="KOG1381">
    <property type="taxonomic scope" value="Eukaryota"/>
</dbReference>
<dbReference type="HOGENOM" id="CLU_034879_0_1_1"/>
<keyword evidence="11" id="KW-1185">Reference proteome</keyword>
<dbReference type="RefSeq" id="XP_002907729.1">
    <property type="nucleotide sequence ID" value="XM_002907683.1"/>
</dbReference>
<feature type="compositionally biased region" description="Basic and acidic residues" evidence="9">
    <location>
        <begin position="75"/>
        <end position="86"/>
    </location>
</feature>
<dbReference type="HAMAP" id="MF_01635">
    <property type="entry name" value="UbiA"/>
    <property type="match status" value="1"/>
</dbReference>
<gene>
    <name evidence="10" type="ORF">PITG_02846</name>
</gene>
<dbReference type="OrthoDB" id="18170at2759"/>
<dbReference type="PANTHER" id="PTHR11048:SF28">
    <property type="entry name" value="4-HYDROXYBENZOATE POLYPRENYLTRANSFERASE, MITOCHONDRIAL"/>
    <property type="match status" value="1"/>
</dbReference>
<evidence type="ECO:0000256" key="8">
    <source>
        <dbReference type="HAMAP-Rule" id="MF_03189"/>
    </source>
</evidence>
<dbReference type="NCBIfam" id="TIGR01474">
    <property type="entry name" value="ubiA_proteo"/>
    <property type="match status" value="1"/>
</dbReference>
<feature type="transmembrane region" description="Helical" evidence="8">
    <location>
        <begin position="124"/>
        <end position="142"/>
    </location>
</feature>
<dbReference type="PROSITE" id="PS00943">
    <property type="entry name" value="UBIA"/>
    <property type="match status" value="1"/>
</dbReference>
<comment type="function">
    <text evidence="8">Catalyzes the prenylation of para-hydroxybenzoate (PHB) with an all-trans polyprenyl group. Mediates the second step in the final reaction sequence of coenzyme Q (CoQ) biosynthesis, which is the condensation of the polyisoprenoid side chain with PHB, generating the first membrane-bound Q intermediate.</text>
</comment>
<evidence type="ECO:0000256" key="6">
    <source>
        <dbReference type="ARBA" id="ARBA00022989"/>
    </source>
</evidence>
<dbReference type="EMBL" id="DS028120">
    <property type="protein sequence ID" value="EEY64293.1"/>
    <property type="molecule type" value="Genomic_DNA"/>
</dbReference>
<feature type="region of interest" description="Disordered" evidence="9">
    <location>
        <begin position="55"/>
        <end position="86"/>
    </location>
</feature>
<keyword evidence="8" id="KW-0999">Mitochondrion inner membrane</keyword>
<dbReference type="InterPro" id="IPR039653">
    <property type="entry name" value="Prenyltransferase"/>
</dbReference>
<keyword evidence="8" id="KW-0414">Isoprene biosynthesis</keyword>
<organism evidence="10 11">
    <name type="scientific">Phytophthora infestans (strain T30-4)</name>
    <name type="common">Potato late blight agent</name>
    <dbReference type="NCBI Taxonomy" id="403677"/>
    <lineage>
        <taxon>Eukaryota</taxon>
        <taxon>Sar</taxon>
        <taxon>Stramenopiles</taxon>
        <taxon>Oomycota</taxon>
        <taxon>Peronosporomycetes</taxon>
        <taxon>Peronosporales</taxon>
        <taxon>Peronosporaceae</taxon>
        <taxon>Phytophthora</taxon>
    </lineage>
</organism>
<dbReference type="PANTHER" id="PTHR11048">
    <property type="entry name" value="PRENYLTRANSFERASES"/>
    <property type="match status" value="1"/>
</dbReference>
<evidence type="ECO:0000313" key="11">
    <source>
        <dbReference type="Proteomes" id="UP000006643"/>
    </source>
</evidence>
<dbReference type="GO" id="GO:0008299">
    <property type="term" value="P:isoprenoid biosynthetic process"/>
    <property type="evidence" value="ECO:0007669"/>
    <property type="project" value="UniProtKB-UniRule"/>
</dbReference>
<evidence type="ECO:0000256" key="3">
    <source>
        <dbReference type="ARBA" id="ARBA00005985"/>
    </source>
</evidence>
<comment type="cofactor">
    <cofactor evidence="1 8">
        <name>Mg(2+)</name>
        <dbReference type="ChEBI" id="CHEBI:18420"/>
    </cofactor>
</comment>
<keyword evidence="7 8" id="KW-0472">Membrane</keyword>
<proteinExistence type="inferred from homology"/>
<feature type="transmembrane region" description="Helical" evidence="8">
    <location>
        <begin position="191"/>
        <end position="210"/>
    </location>
</feature>
<dbReference type="Pfam" id="PF01040">
    <property type="entry name" value="UbiA"/>
    <property type="match status" value="1"/>
</dbReference>
<feature type="transmembrane region" description="Helical" evidence="8">
    <location>
        <begin position="244"/>
        <end position="261"/>
    </location>
</feature>
<comment type="subcellular location">
    <subcellularLocation>
        <location evidence="2">Membrane</location>
        <topology evidence="2">Multi-pass membrane protein</topology>
    </subcellularLocation>
    <subcellularLocation>
        <location evidence="8">Mitochondrion inner membrane</location>
        <topology evidence="8">Multi-pass membrane protein</topology>
        <orientation evidence="8">Matrix side</orientation>
    </subcellularLocation>
</comment>
<sequence length="479" mass="52933">MAARLLLTRAGRPRASLSALQLSFRPATRSGFSRFGASPSVALQPPTRCEAFASSGNQRSWLSTSPSPSLPHIKQSNEKDKSGVLQPKEDAFRMEKDTWAERHAPEWMLPYIQIARINRPGPTFMLLWPCFWSIAMAAPAGQLPDLKLLALFGTGSFIMRGAGCTINDMWDKDFDKQVERTNKRPLAAGKLTYPQAWGFLAGQLSAGLAVLLQLNWYSIAMGASSLALVATYPTMKRFTYWPQAVLGLTFNYGALLGWAAVHGSCEWPVVLPLYAGGVAWTLVYDTLYAHQDKKDDIKIGVRSTALLFGDKTKPVLNLFSAATIAGFGTAGYMAGLDWPFFLGLTGGAAHLAWQVNTAKLDDPINLQARFASNKWFGALMFASVVAVYFYAMPELHTLALRMSTDDKRSLQHVVAVSDRIKCVEWMAVTAALHGEKALPAKAIEAFPAYFHSDDRRVNLNKIQDWWSKRHALVQPEGER</sequence>
<evidence type="ECO:0000256" key="4">
    <source>
        <dbReference type="ARBA" id="ARBA00022679"/>
    </source>
</evidence>
<evidence type="ECO:0000313" key="10">
    <source>
        <dbReference type="EMBL" id="EEY64293.1"/>
    </source>
</evidence>
<dbReference type="InterPro" id="IPR044878">
    <property type="entry name" value="UbiA_sf"/>
</dbReference>
<feature type="compositionally biased region" description="Low complexity" evidence="9">
    <location>
        <begin position="60"/>
        <end position="71"/>
    </location>
</feature>
<evidence type="ECO:0000256" key="5">
    <source>
        <dbReference type="ARBA" id="ARBA00022692"/>
    </source>
</evidence>
<dbReference type="CDD" id="cd13959">
    <property type="entry name" value="PT_UbiA_COQ2"/>
    <property type="match status" value="1"/>
</dbReference>
<evidence type="ECO:0000256" key="7">
    <source>
        <dbReference type="ARBA" id="ARBA00023136"/>
    </source>
</evidence>
<evidence type="ECO:0000256" key="2">
    <source>
        <dbReference type="ARBA" id="ARBA00004141"/>
    </source>
</evidence>
<reference evidence="11" key="1">
    <citation type="journal article" date="2009" name="Nature">
        <title>Genome sequence and analysis of the Irish potato famine pathogen Phytophthora infestans.</title>
        <authorList>
            <consortium name="The Broad Institute Genome Sequencing Platform"/>
            <person name="Haas B.J."/>
            <person name="Kamoun S."/>
            <person name="Zody M.C."/>
            <person name="Jiang R.H."/>
            <person name="Handsaker R.E."/>
            <person name="Cano L.M."/>
            <person name="Grabherr M."/>
            <person name="Kodira C.D."/>
            <person name="Raffaele S."/>
            <person name="Torto-Alalibo T."/>
            <person name="Bozkurt T.O."/>
            <person name="Ah-Fong A.M."/>
            <person name="Alvarado L."/>
            <person name="Anderson V.L."/>
            <person name="Armstrong M.R."/>
            <person name="Avrova A."/>
            <person name="Baxter L."/>
            <person name="Beynon J."/>
            <person name="Boevink P.C."/>
            <person name="Bollmann S.R."/>
            <person name="Bos J.I."/>
            <person name="Bulone V."/>
            <person name="Cai G."/>
            <person name="Cakir C."/>
            <person name="Carrington J.C."/>
            <person name="Chawner M."/>
            <person name="Conti L."/>
            <person name="Costanzo S."/>
            <person name="Ewan R."/>
            <person name="Fahlgren N."/>
            <person name="Fischbach M.A."/>
            <person name="Fugelstad J."/>
            <person name="Gilroy E.M."/>
            <person name="Gnerre S."/>
            <person name="Green P.J."/>
            <person name="Grenville-Briggs L.J."/>
            <person name="Griffith J."/>
            <person name="Grunwald N.J."/>
            <person name="Horn K."/>
            <person name="Horner N.R."/>
            <person name="Hu C.H."/>
            <person name="Huitema E."/>
            <person name="Jeong D.H."/>
            <person name="Jones A.M."/>
            <person name="Jones J.D."/>
            <person name="Jones R.W."/>
            <person name="Karlsson E.K."/>
            <person name="Kunjeti S.G."/>
            <person name="Lamour K."/>
            <person name="Liu Z."/>
            <person name="Ma L."/>
            <person name="Maclean D."/>
            <person name="Chibucos M.C."/>
            <person name="McDonald H."/>
            <person name="McWalters J."/>
            <person name="Meijer H.J."/>
            <person name="Morgan W."/>
            <person name="Morris P.F."/>
            <person name="Munro C.A."/>
            <person name="O'Neill K."/>
            <person name="Ospina-Giraldo M."/>
            <person name="Pinzon A."/>
            <person name="Pritchard L."/>
            <person name="Ramsahoye B."/>
            <person name="Ren Q."/>
            <person name="Restrepo S."/>
            <person name="Roy S."/>
            <person name="Sadanandom A."/>
            <person name="Savidor A."/>
            <person name="Schornack S."/>
            <person name="Schwartz D.C."/>
            <person name="Schumann U.D."/>
            <person name="Schwessinger B."/>
            <person name="Seyer L."/>
            <person name="Sharpe T."/>
            <person name="Silvar C."/>
            <person name="Song J."/>
            <person name="Studholme D.J."/>
            <person name="Sykes S."/>
            <person name="Thines M."/>
            <person name="van de Vondervoort P.J."/>
            <person name="Phuntumart V."/>
            <person name="Wawra S."/>
            <person name="Weide R."/>
            <person name="Win J."/>
            <person name="Young C."/>
            <person name="Zhou S."/>
            <person name="Fry W."/>
            <person name="Meyers B.C."/>
            <person name="van West P."/>
            <person name="Ristaino J."/>
            <person name="Govers F."/>
            <person name="Birch P.R."/>
            <person name="Whisson S.C."/>
            <person name="Judelson H.S."/>
            <person name="Nusbaum C."/>
        </authorList>
    </citation>
    <scope>NUCLEOTIDE SEQUENCE [LARGE SCALE GENOMIC DNA]</scope>
    <source>
        <strain evidence="11">T30-4</strain>
    </source>
</reference>
<keyword evidence="8" id="KW-0496">Mitochondrion</keyword>
<dbReference type="GO" id="GO:0005743">
    <property type="term" value="C:mitochondrial inner membrane"/>
    <property type="evidence" value="ECO:0007669"/>
    <property type="project" value="UniProtKB-SubCell"/>
</dbReference>
<feature type="transmembrane region" description="Helical" evidence="8">
    <location>
        <begin position="267"/>
        <end position="288"/>
    </location>
</feature>
<evidence type="ECO:0000256" key="1">
    <source>
        <dbReference type="ARBA" id="ARBA00001946"/>
    </source>
</evidence>
<keyword evidence="5 8" id="KW-0812">Transmembrane</keyword>
<comment type="catalytic activity">
    <reaction evidence="8">
        <text>an all-trans-polyprenyl diphosphate + 4-hydroxybenzoate = a 4-hydroxy-3-(all-trans-polyprenyl)benzoate + diphosphate</text>
        <dbReference type="Rhea" id="RHEA:44504"/>
        <dbReference type="Rhea" id="RHEA-COMP:9514"/>
        <dbReference type="Rhea" id="RHEA-COMP:9564"/>
        <dbReference type="ChEBI" id="CHEBI:17879"/>
        <dbReference type="ChEBI" id="CHEBI:33019"/>
        <dbReference type="ChEBI" id="CHEBI:58914"/>
        <dbReference type="ChEBI" id="CHEBI:78396"/>
        <dbReference type="EC" id="2.5.1.39"/>
    </reaction>
</comment>
<protein>
    <recommendedName>
        <fullName evidence="8">4-hydroxybenzoate polyprenyltransferase, mitochondrial</fullName>
        <shortName evidence="8">4-HB polyprenyltransferase</shortName>
        <ecNumber evidence="8">2.5.1.39</ecNumber>
    </recommendedName>
    <alternativeName>
        <fullName evidence="8">Para-hydroxybenzoate--polyprenyltransferase</fullName>
        <shortName evidence="8">PHB:PPT</shortName>
        <shortName evidence="8">PHB:polyprenyltransferase</shortName>
    </alternativeName>
</protein>
<dbReference type="Gene3D" id="1.10.357.140">
    <property type="entry name" value="UbiA prenyltransferase"/>
    <property type="match status" value="1"/>
</dbReference>
<dbReference type="InterPro" id="IPR006370">
    <property type="entry name" value="HB_polyprenyltransferase-like"/>
</dbReference>
<dbReference type="STRING" id="403677.D0MXD0"/>
<dbReference type="FunFam" id="1.10.357.140:FF:000003">
    <property type="entry name" value="4-hydroxybenzoate polyprenyltransferase, mitochondrial"/>
    <property type="match status" value="1"/>
</dbReference>
<keyword evidence="4 8" id="KW-0808">Transferase</keyword>
<accession>D0MXD0</accession>
<dbReference type="EC" id="2.5.1.39" evidence="8"/>
<dbReference type="AlphaFoldDB" id="D0MXD0"/>
<comment type="similarity">
    <text evidence="3 8">Belongs to the UbiA prenyltransferase family.</text>
</comment>
<keyword evidence="6 8" id="KW-1133">Transmembrane helix</keyword>
<dbReference type="GO" id="GO:0008412">
    <property type="term" value="F:4-hydroxybenzoate polyprenyltransferase activity"/>
    <property type="evidence" value="ECO:0007669"/>
    <property type="project" value="UniProtKB-EC"/>
</dbReference>
<comment type="pathway">
    <text evidence="8">Cofactor biosynthesis; ubiquinone biosynthesis.</text>
</comment>
<name>D0MXD0_PHYIT</name>
<dbReference type="Proteomes" id="UP000006643">
    <property type="component" value="Unassembled WGS sequence"/>
</dbReference>
<dbReference type="GO" id="GO:0006744">
    <property type="term" value="P:ubiquinone biosynthetic process"/>
    <property type="evidence" value="ECO:0007669"/>
    <property type="project" value="UniProtKB-UniRule"/>
</dbReference>
<dbReference type="InterPro" id="IPR000537">
    <property type="entry name" value="UbiA_prenyltransferase"/>
</dbReference>
<dbReference type="InterPro" id="IPR030470">
    <property type="entry name" value="UbiA_prenylTrfase_CS"/>
</dbReference>
<dbReference type="GeneID" id="9476940"/>
<dbReference type="InParanoid" id="D0MXD0"/>
<dbReference type="KEGG" id="pif:PITG_02846"/>
<dbReference type="VEuPathDB" id="FungiDB:PITG_02846"/>
<feature type="transmembrane region" description="Helical" evidence="8">
    <location>
        <begin position="375"/>
        <end position="392"/>
    </location>
</feature>
<keyword evidence="8" id="KW-0831">Ubiquinone biosynthesis</keyword>